<dbReference type="HOGENOM" id="CLU_2611526_0_0_6"/>
<feature type="compositionally biased region" description="Basic and acidic residues" evidence="1">
    <location>
        <begin position="41"/>
        <end position="57"/>
    </location>
</feature>
<gene>
    <name evidence="2" type="ORF">EDWATA_03377</name>
</gene>
<accession>D4F9B9</accession>
<dbReference type="Proteomes" id="UP000003692">
    <property type="component" value="Unassembled WGS sequence"/>
</dbReference>
<proteinExistence type="predicted"/>
<evidence type="ECO:0000256" key="1">
    <source>
        <dbReference type="SAM" id="MobiDB-lite"/>
    </source>
</evidence>
<feature type="non-terminal residue" evidence="2">
    <location>
        <position position="79"/>
    </location>
</feature>
<dbReference type="AlphaFoldDB" id="D4F9B9"/>
<name>D4F9B9_EDWTA</name>
<feature type="region of interest" description="Disordered" evidence="1">
    <location>
        <begin position="33"/>
        <end position="79"/>
    </location>
</feature>
<organism evidence="2 3">
    <name type="scientific">Edwardsiella tarda ATCC 23685</name>
    <dbReference type="NCBI Taxonomy" id="500638"/>
    <lineage>
        <taxon>Bacteria</taxon>
        <taxon>Pseudomonadati</taxon>
        <taxon>Pseudomonadota</taxon>
        <taxon>Gammaproteobacteria</taxon>
        <taxon>Enterobacterales</taxon>
        <taxon>Hafniaceae</taxon>
        <taxon>Edwardsiella</taxon>
    </lineage>
</organism>
<reference evidence="2 3" key="1">
    <citation type="submission" date="2010-02" db="EMBL/GenBank/DDBJ databases">
        <authorList>
            <person name="Weinstock G."/>
            <person name="Sodergren E."/>
            <person name="Clifton S."/>
            <person name="Fulton L."/>
            <person name="Fulton B."/>
            <person name="Courtney L."/>
            <person name="Fronick C."/>
            <person name="Harrison M."/>
            <person name="Strong C."/>
            <person name="Farmer C."/>
            <person name="Delahaunty K."/>
            <person name="Markovic C."/>
            <person name="Hall O."/>
            <person name="Minx P."/>
            <person name="Tomlinson C."/>
            <person name="Mitreva M."/>
            <person name="Nelson J."/>
            <person name="Hou S."/>
            <person name="Wollam A."/>
            <person name="Pepin K.H."/>
            <person name="Johnson M."/>
            <person name="Bhonagiri V."/>
            <person name="Zhang X."/>
            <person name="Suruliraj S."/>
            <person name="Warren W."/>
            <person name="Chinwalla A."/>
            <person name="Mardis E.R."/>
            <person name="Wilson R.K."/>
        </authorList>
    </citation>
    <scope>NUCLEOTIDE SEQUENCE [LARGE SCALE GENOMIC DNA]</scope>
    <source>
        <strain evidence="2 3">ATCC 23685</strain>
    </source>
</reference>
<evidence type="ECO:0000313" key="3">
    <source>
        <dbReference type="Proteomes" id="UP000003692"/>
    </source>
</evidence>
<dbReference type="EMBL" id="ADGK01000272">
    <property type="protein sequence ID" value="EFE21673.1"/>
    <property type="molecule type" value="Genomic_DNA"/>
</dbReference>
<sequence length="79" mass="9029">MRLLFLSAQSHYFMRAESHFLLECAAKLACDTPAVRQRKGTRGEGKRRREDGVRGDEDGAPSSDKQRPGRARIGWRPMR</sequence>
<protein>
    <submittedName>
        <fullName evidence="2">Uncharacterized protein</fullName>
    </submittedName>
</protein>
<comment type="caution">
    <text evidence="2">The sequence shown here is derived from an EMBL/GenBank/DDBJ whole genome shotgun (WGS) entry which is preliminary data.</text>
</comment>
<evidence type="ECO:0000313" key="2">
    <source>
        <dbReference type="EMBL" id="EFE21673.1"/>
    </source>
</evidence>